<dbReference type="EMBL" id="JAANQT010003888">
    <property type="protein sequence ID" value="KAG1300652.1"/>
    <property type="molecule type" value="Genomic_DNA"/>
</dbReference>
<feature type="region of interest" description="Disordered" evidence="1">
    <location>
        <begin position="220"/>
        <end position="287"/>
    </location>
</feature>
<gene>
    <name evidence="2" type="ORF">G6F64_012497</name>
</gene>
<evidence type="ECO:0000256" key="1">
    <source>
        <dbReference type="SAM" id="MobiDB-lite"/>
    </source>
</evidence>
<dbReference type="AlphaFoldDB" id="A0A9P7BLG4"/>
<feature type="compositionally biased region" description="Gly residues" evidence="1">
    <location>
        <begin position="243"/>
        <end position="258"/>
    </location>
</feature>
<evidence type="ECO:0000313" key="3">
    <source>
        <dbReference type="Proteomes" id="UP000716291"/>
    </source>
</evidence>
<reference evidence="2" key="1">
    <citation type="journal article" date="2020" name="Microb. Genom.">
        <title>Genetic diversity of clinical and environmental Mucorales isolates obtained from an investigation of mucormycosis cases among solid organ transplant recipients.</title>
        <authorList>
            <person name="Nguyen M.H."/>
            <person name="Kaul D."/>
            <person name="Muto C."/>
            <person name="Cheng S.J."/>
            <person name="Richter R.A."/>
            <person name="Bruno V.M."/>
            <person name="Liu G."/>
            <person name="Beyhan S."/>
            <person name="Sundermann A.J."/>
            <person name="Mounaud S."/>
            <person name="Pasculle A.W."/>
            <person name="Nierman W.C."/>
            <person name="Driscoll E."/>
            <person name="Cumbie R."/>
            <person name="Clancy C.J."/>
            <person name="Dupont C.L."/>
        </authorList>
    </citation>
    <scope>NUCLEOTIDE SEQUENCE</scope>
    <source>
        <strain evidence="2">GL11</strain>
    </source>
</reference>
<proteinExistence type="predicted"/>
<dbReference type="Proteomes" id="UP000716291">
    <property type="component" value="Unassembled WGS sequence"/>
</dbReference>
<organism evidence="2 3">
    <name type="scientific">Rhizopus oryzae</name>
    <name type="common">Mucormycosis agent</name>
    <name type="synonym">Rhizopus arrhizus var. delemar</name>
    <dbReference type="NCBI Taxonomy" id="64495"/>
    <lineage>
        <taxon>Eukaryota</taxon>
        <taxon>Fungi</taxon>
        <taxon>Fungi incertae sedis</taxon>
        <taxon>Mucoromycota</taxon>
        <taxon>Mucoromycotina</taxon>
        <taxon>Mucoromycetes</taxon>
        <taxon>Mucorales</taxon>
        <taxon>Mucorineae</taxon>
        <taxon>Rhizopodaceae</taxon>
        <taxon>Rhizopus</taxon>
    </lineage>
</organism>
<accession>A0A9P7BLG4</accession>
<protein>
    <submittedName>
        <fullName evidence="2">Uncharacterized protein</fullName>
    </submittedName>
</protein>
<dbReference type="OrthoDB" id="2276628at2759"/>
<sequence length="287" mass="33301">MNDNNNVNEGPRVYTEEEVFRLFQRFKNEEKLAEQNNREERPLPVEIITQLEENSKQQLQDNFRRFKKNLSKYIDEEWTVAEEINKSLLPKLKTYTVDTAQLVSSIYRGSDIMRTHGRAATEIFEQLSILREGEISTEEAHTILEEAFENAKRLAVFAWAQGRQQDEEARDFAIKALRLPSNLKHLETKESGKREAFSTEFIEQYHEAKYQQSVLRAATTNNSQGNGRGGHSNHWNQQHRGGRGYFRGGKNYSGGRGCGAPTYHNLNSHNQRQPTYVHQTENPEQKQ</sequence>
<comment type="caution">
    <text evidence="2">The sequence shown here is derived from an EMBL/GenBank/DDBJ whole genome shotgun (WGS) entry which is preliminary data.</text>
</comment>
<evidence type="ECO:0000313" key="2">
    <source>
        <dbReference type="EMBL" id="KAG1300652.1"/>
    </source>
</evidence>
<feature type="compositionally biased region" description="Polar residues" evidence="1">
    <location>
        <begin position="264"/>
        <end position="280"/>
    </location>
</feature>
<name>A0A9P7BLG4_RHIOR</name>
<keyword evidence="3" id="KW-1185">Reference proteome</keyword>